<dbReference type="OrthoDB" id="9804217at2"/>
<protein>
    <submittedName>
        <fullName evidence="3">Uncharacterized protein</fullName>
    </submittedName>
</protein>
<keyword evidence="4" id="KW-1185">Reference proteome</keyword>
<reference evidence="3 4" key="1">
    <citation type="submission" date="2015-11" db="EMBL/GenBank/DDBJ databases">
        <authorList>
            <person name="Zhang Y."/>
            <person name="Guo Z."/>
        </authorList>
    </citation>
    <scope>NUCLEOTIDE SEQUENCE [LARGE SCALE GENOMIC DNA]</scope>
    <source>
        <strain evidence="3 4">KCTC 12086</strain>
    </source>
</reference>
<keyword evidence="2" id="KW-1133">Transmembrane helix</keyword>
<organism evidence="3 4">
    <name type="scientific">Pseudoalteromonas phenolica</name>
    <dbReference type="NCBI Taxonomy" id="161398"/>
    <lineage>
        <taxon>Bacteria</taxon>
        <taxon>Pseudomonadati</taxon>
        <taxon>Pseudomonadota</taxon>
        <taxon>Gammaproteobacteria</taxon>
        <taxon>Alteromonadales</taxon>
        <taxon>Pseudoalteromonadaceae</taxon>
        <taxon>Pseudoalteromonas</taxon>
    </lineage>
</organism>
<evidence type="ECO:0000313" key="4">
    <source>
        <dbReference type="Proteomes" id="UP000061457"/>
    </source>
</evidence>
<dbReference type="Proteomes" id="UP000061457">
    <property type="component" value="Chromosome I"/>
</dbReference>
<evidence type="ECO:0000256" key="1">
    <source>
        <dbReference type="SAM" id="Coils"/>
    </source>
</evidence>
<feature type="transmembrane region" description="Helical" evidence="2">
    <location>
        <begin position="154"/>
        <end position="173"/>
    </location>
</feature>
<dbReference type="PATRIC" id="fig|161398.10.peg.2807"/>
<proteinExistence type="predicted"/>
<feature type="coiled-coil region" evidence="1">
    <location>
        <begin position="95"/>
        <end position="122"/>
    </location>
</feature>
<evidence type="ECO:0000313" key="3">
    <source>
        <dbReference type="EMBL" id="ALO43234.1"/>
    </source>
</evidence>
<dbReference type="EMBL" id="CP013187">
    <property type="protein sequence ID" value="ALO43234.1"/>
    <property type="molecule type" value="Genomic_DNA"/>
</dbReference>
<name>A0A0S2K5N7_9GAMM</name>
<dbReference type="STRING" id="161398.PP2015_2747"/>
<keyword evidence="2" id="KW-0812">Transmembrane</keyword>
<dbReference type="AlphaFoldDB" id="A0A0S2K5N7"/>
<keyword evidence="2" id="KW-0472">Membrane</keyword>
<sequence>MTDKYRVVFAGFDSSVSESAAIEQLSLKLKTTPQKITAFTQGKSLFAPSEKAKCLKQVKLLASFGLHAKLQSTESSANSTSSIQNSKDERILEALDYITSSLIRIEERLEELEQRLPSQEIVKENKVEDDWQDDDLFDELELDPPPKRSKKVQYGLGVVLIILLIILAIALAFPELVAL</sequence>
<dbReference type="RefSeq" id="WP_058030907.1">
    <property type="nucleotide sequence ID" value="NZ_CP013187.1"/>
</dbReference>
<dbReference type="KEGG" id="pphe:PP2015_2747"/>
<evidence type="ECO:0000256" key="2">
    <source>
        <dbReference type="SAM" id="Phobius"/>
    </source>
</evidence>
<keyword evidence="1" id="KW-0175">Coiled coil</keyword>
<gene>
    <name evidence="3" type="ORF">PP2015_2747</name>
</gene>
<accession>A0A0S2K5N7</accession>